<dbReference type="EMBL" id="CAXLJM020000019">
    <property type="protein sequence ID" value="CAL8086123.1"/>
    <property type="molecule type" value="Genomic_DNA"/>
</dbReference>
<feature type="region of interest" description="Disordered" evidence="1">
    <location>
        <begin position="186"/>
        <end position="242"/>
    </location>
</feature>
<proteinExistence type="predicted"/>
<feature type="compositionally biased region" description="Basic and acidic residues" evidence="1">
    <location>
        <begin position="228"/>
        <end position="239"/>
    </location>
</feature>
<accession>A0ABP1Q5F1</accession>
<name>A0ABP1Q5F1_9HEXA</name>
<evidence type="ECO:0000313" key="2">
    <source>
        <dbReference type="EMBL" id="CAL8086123.1"/>
    </source>
</evidence>
<protein>
    <submittedName>
        <fullName evidence="2">Uncharacterized protein</fullName>
    </submittedName>
</protein>
<sequence length="298" mass="35131">MENALNRENVLAIVDELRNVIHKSFSSSERLQIDMEAEMRRLREMVASYKQTIYELEEKLNGPQEEQNQLQHLEKAVIALQEKAKHMNECLTAESAKTKMVTDELVKLKEKYQQMLDVVNAYELKLPKLQTEVEQCHKLLDSLQPIVHDLKINDERMRLSLNMHADCHDKFQKLCDKDLESDIDVQTSSRIDTPAPRLKFKYEETERDSDDDEKPECEHPSSSSTELHQNRHDLKLKDEQEADTIYEEKEQEIENMDQKLRNINEQTQRLAQEENPKTVVFASAQQLQGLWEKFQFFE</sequence>
<dbReference type="Proteomes" id="UP001642540">
    <property type="component" value="Unassembled WGS sequence"/>
</dbReference>
<evidence type="ECO:0000256" key="1">
    <source>
        <dbReference type="SAM" id="MobiDB-lite"/>
    </source>
</evidence>
<gene>
    <name evidence="2" type="ORF">ODALV1_LOCUS6341</name>
</gene>
<feature type="compositionally biased region" description="Acidic residues" evidence="1">
    <location>
        <begin position="205"/>
        <end position="215"/>
    </location>
</feature>
<organism evidence="2 3">
    <name type="scientific">Orchesella dallaii</name>
    <dbReference type="NCBI Taxonomy" id="48710"/>
    <lineage>
        <taxon>Eukaryota</taxon>
        <taxon>Metazoa</taxon>
        <taxon>Ecdysozoa</taxon>
        <taxon>Arthropoda</taxon>
        <taxon>Hexapoda</taxon>
        <taxon>Collembola</taxon>
        <taxon>Entomobryomorpha</taxon>
        <taxon>Entomobryoidea</taxon>
        <taxon>Orchesellidae</taxon>
        <taxon>Orchesellinae</taxon>
        <taxon>Orchesella</taxon>
    </lineage>
</organism>
<keyword evidence="3" id="KW-1185">Reference proteome</keyword>
<comment type="caution">
    <text evidence="2">The sequence shown here is derived from an EMBL/GenBank/DDBJ whole genome shotgun (WGS) entry which is preliminary data.</text>
</comment>
<reference evidence="2 3" key="1">
    <citation type="submission" date="2024-08" db="EMBL/GenBank/DDBJ databases">
        <authorList>
            <person name="Cucini C."/>
            <person name="Frati F."/>
        </authorList>
    </citation>
    <scope>NUCLEOTIDE SEQUENCE [LARGE SCALE GENOMIC DNA]</scope>
</reference>
<evidence type="ECO:0000313" key="3">
    <source>
        <dbReference type="Proteomes" id="UP001642540"/>
    </source>
</evidence>